<evidence type="ECO:0000256" key="2">
    <source>
        <dbReference type="ARBA" id="ARBA00005135"/>
    </source>
</evidence>
<dbReference type="SUPFAM" id="SSF56784">
    <property type="entry name" value="HAD-like"/>
    <property type="match status" value="1"/>
</dbReference>
<keyword evidence="8" id="KW-0460">Magnesium</keyword>
<dbReference type="EC" id="3.1.3.3" evidence="4"/>
<evidence type="ECO:0000256" key="8">
    <source>
        <dbReference type="ARBA" id="ARBA00022842"/>
    </source>
</evidence>
<evidence type="ECO:0000256" key="11">
    <source>
        <dbReference type="ARBA" id="ARBA00048523"/>
    </source>
</evidence>
<dbReference type="Gene3D" id="1.10.150.210">
    <property type="entry name" value="Phosphoserine phosphatase, domain 2"/>
    <property type="match status" value="1"/>
</dbReference>
<evidence type="ECO:0000313" key="13">
    <source>
        <dbReference type="Proteomes" id="UP000215027"/>
    </source>
</evidence>
<accession>A0A160T7Y6</accession>
<evidence type="ECO:0000256" key="7">
    <source>
        <dbReference type="ARBA" id="ARBA00022801"/>
    </source>
</evidence>
<name>A0A160T7Y6_9CHLR</name>
<evidence type="ECO:0000256" key="5">
    <source>
        <dbReference type="ARBA" id="ARBA00022605"/>
    </source>
</evidence>
<evidence type="ECO:0000256" key="4">
    <source>
        <dbReference type="ARBA" id="ARBA00012640"/>
    </source>
</evidence>
<protein>
    <recommendedName>
        <fullName evidence="4">phosphoserine phosphatase</fullName>
        <ecNumber evidence="4">3.1.3.3</ecNumber>
    </recommendedName>
</protein>
<reference evidence="12" key="1">
    <citation type="submission" date="2016-01" db="EMBL/GenBank/DDBJ databases">
        <authorList>
            <person name="Mcilroy J.S."/>
            <person name="Karst M S."/>
            <person name="Albertsen M."/>
        </authorList>
    </citation>
    <scope>NUCLEOTIDE SEQUENCE</scope>
    <source>
        <strain evidence="12">Cfx-K</strain>
    </source>
</reference>
<gene>
    <name evidence="12" type="ORF">CFX0092_A3610</name>
</gene>
<dbReference type="NCBIfam" id="TIGR01488">
    <property type="entry name" value="HAD-SF-IB"/>
    <property type="match status" value="1"/>
</dbReference>
<evidence type="ECO:0000256" key="9">
    <source>
        <dbReference type="ARBA" id="ARBA00023299"/>
    </source>
</evidence>
<evidence type="ECO:0000256" key="10">
    <source>
        <dbReference type="ARBA" id="ARBA00048138"/>
    </source>
</evidence>
<comment type="pathway">
    <text evidence="2">Amino-acid biosynthesis; L-serine biosynthesis; L-serine from 3-phospho-D-glycerate: step 3/3.</text>
</comment>
<dbReference type="PANTHER" id="PTHR43344:SF2">
    <property type="entry name" value="PHOSPHOSERINE PHOSPHATASE"/>
    <property type="match status" value="1"/>
</dbReference>
<dbReference type="AlphaFoldDB" id="A0A160T7Y6"/>
<dbReference type="OrthoDB" id="9790031at2"/>
<comment type="catalytic activity">
    <reaction evidence="11">
        <text>O-phospho-D-serine + H2O = D-serine + phosphate</text>
        <dbReference type="Rhea" id="RHEA:24873"/>
        <dbReference type="ChEBI" id="CHEBI:15377"/>
        <dbReference type="ChEBI" id="CHEBI:35247"/>
        <dbReference type="ChEBI" id="CHEBI:43474"/>
        <dbReference type="ChEBI" id="CHEBI:58680"/>
        <dbReference type="EC" id="3.1.3.3"/>
    </reaction>
</comment>
<evidence type="ECO:0000256" key="3">
    <source>
        <dbReference type="ARBA" id="ARBA00009184"/>
    </source>
</evidence>
<keyword evidence="5" id="KW-0028">Amino-acid biosynthesis</keyword>
<dbReference type="GO" id="GO:0005737">
    <property type="term" value="C:cytoplasm"/>
    <property type="evidence" value="ECO:0007669"/>
    <property type="project" value="TreeGrafter"/>
</dbReference>
<dbReference type="Proteomes" id="UP000215027">
    <property type="component" value="Chromosome I"/>
</dbReference>
<dbReference type="KEGG" id="pbf:CFX0092_A3610"/>
<evidence type="ECO:0000313" key="12">
    <source>
        <dbReference type="EMBL" id="CUS05488.2"/>
    </source>
</evidence>
<dbReference type="InterPro" id="IPR050582">
    <property type="entry name" value="HAD-like_SerB"/>
</dbReference>
<sequence length="278" mass="30974">MRWPPFEHIFFDCDSTLTTVEGIDVLADMVGKRQRVELLTQAAMDGMIDLEEIYGKRLKTLRPTRRQVLDIRHSYKRNMVEDAARVVAALQALDHKVYIISGGLAEPVMEFGISLGIPRERIRAVGLTYNQLSGPWWEGATDDNERYMTHAEGALTISNGKAQIVAELMGEQRGRSLLIGDGHSDLLAGRAVDLFVGYGGVVSRPKVRAAAPVFIECESLAPLLALAGGPGEMRILRSWPMHYPSLCLKAQYLIHQGVLTFNDEHLESKFRGAFFPPR</sequence>
<proteinExistence type="inferred from homology"/>
<dbReference type="InterPro" id="IPR023214">
    <property type="entry name" value="HAD_sf"/>
</dbReference>
<dbReference type="RefSeq" id="WP_095044697.1">
    <property type="nucleotide sequence ID" value="NZ_LN890655.1"/>
</dbReference>
<keyword evidence="9" id="KW-0718">Serine biosynthesis</keyword>
<organism evidence="12 13">
    <name type="scientific">Candidatus Promineifilum breve</name>
    <dbReference type="NCBI Taxonomy" id="1806508"/>
    <lineage>
        <taxon>Bacteria</taxon>
        <taxon>Bacillati</taxon>
        <taxon>Chloroflexota</taxon>
        <taxon>Ardenticatenia</taxon>
        <taxon>Candidatus Promineifilales</taxon>
        <taxon>Candidatus Promineifilaceae</taxon>
        <taxon>Candidatus Promineifilum</taxon>
    </lineage>
</organism>
<dbReference type="PANTHER" id="PTHR43344">
    <property type="entry name" value="PHOSPHOSERINE PHOSPHATASE"/>
    <property type="match status" value="1"/>
</dbReference>
<comment type="catalytic activity">
    <reaction evidence="10">
        <text>O-phospho-L-serine + H2O = L-serine + phosphate</text>
        <dbReference type="Rhea" id="RHEA:21208"/>
        <dbReference type="ChEBI" id="CHEBI:15377"/>
        <dbReference type="ChEBI" id="CHEBI:33384"/>
        <dbReference type="ChEBI" id="CHEBI:43474"/>
        <dbReference type="ChEBI" id="CHEBI:57524"/>
        <dbReference type="EC" id="3.1.3.3"/>
    </reaction>
</comment>
<keyword evidence="13" id="KW-1185">Reference proteome</keyword>
<dbReference type="Pfam" id="PF12710">
    <property type="entry name" value="HAD"/>
    <property type="match status" value="1"/>
</dbReference>
<keyword evidence="6" id="KW-0479">Metal-binding</keyword>
<comment type="cofactor">
    <cofactor evidence="1">
        <name>Mg(2+)</name>
        <dbReference type="ChEBI" id="CHEBI:18420"/>
    </cofactor>
</comment>
<dbReference type="InterPro" id="IPR036412">
    <property type="entry name" value="HAD-like_sf"/>
</dbReference>
<dbReference type="GO" id="GO:0000287">
    <property type="term" value="F:magnesium ion binding"/>
    <property type="evidence" value="ECO:0007669"/>
    <property type="project" value="TreeGrafter"/>
</dbReference>
<dbReference type="EMBL" id="LN890655">
    <property type="protein sequence ID" value="CUS05488.2"/>
    <property type="molecule type" value="Genomic_DNA"/>
</dbReference>
<evidence type="ECO:0000256" key="6">
    <source>
        <dbReference type="ARBA" id="ARBA00022723"/>
    </source>
</evidence>
<dbReference type="Gene3D" id="3.40.50.1000">
    <property type="entry name" value="HAD superfamily/HAD-like"/>
    <property type="match status" value="1"/>
</dbReference>
<evidence type="ECO:0000256" key="1">
    <source>
        <dbReference type="ARBA" id="ARBA00001946"/>
    </source>
</evidence>
<keyword evidence="7" id="KW-0378">Hydrolase</keyword>
<dbReference type="GO" id="GO:0006564">
    <property type="term" value="P:L-serine biosynthetic process"/>
    <property type="evidence" value="ECO:0007669"/>
    <property type="project" value="UniProtKB-KW"/>
</dbReference>
<dbReference type="GO" id="GO:0036424">
    <property type="term" value="F:L-phosphoserine phosphatase activity"/>
    <property type="evidence" value="ECO:0007669"/>
    <property type="project" value="TreeGrafter"/>
</dbReference>
<comment type="similarity">
    <text evidence="3">Belongs to the HAD-like hydrolase superfamily. SerB family.</text>
</comment>